<name>A0A382DDV9_9ZZZZ</name>
<gene>
    <name evidence="1" type="ORF">METZ01_LOCUS189442</name>
</gene>
<sequence>VAYPNILGCPIKAPGVLQIIAAELFLAWSRIPYLVATITEYAQHLVPVNRPARTSQNAYKFLS</sequence>
<protein>
    <submittedName>
        <fullName evidence="1">Uncharacterized protein</fullName>
    </submittedName>
</protein>
<dbReference type="EMBL" id="UINC01038899">
    <property type="protein sequence ID" value="SVB36588.1"/>
    <property type="molecule type" value="Genomic_DNA"/>
</dbReference>
<accession>A0A382DDV9</accession>
<feature type="non-terminal residue" evidence="1">
    <location>
        <position position="1"/>
    </location>
</feature>
<organism evidence="1">
    <name type="scientific">marine metagenome</name>
    <dbReference type="NCBI Taxonomy" id="408172"/>
    <lineage>
        <taxon>unclassified sequences</taxon>
        <taxon>metagenomes</taxon>
        <taxon>ecological metagenomes</taxon>
    </lineage>
</organism>
<dbReference type="AlphaFoldDB" id="A0A382DDV9"/>
<proteinExistence type="predicted"/>
<evidence type="ECO:0000313" key="1">
    <source>
        <dbReference type="EMBL" id="SVB36588.1"/>
    </source>
</evidence>
<reference evidence="1" key="1">
    <citation type="submission" date="2018-05" db="EMBL/GenBank/DDBJ databases">
        <authorList>
            <person name="Lanie J.A."/>
            <person name="Ng W.-L."/>
            <person name="Kazmierczak K.M."/>
            <person name="Andrzejewski T.M."/>
            <person name="Davidsen T.M."/>
            <person name="Wayne K.J."/>
            <person name="Tettelin H."/>
            <person name="Glass J.I."/>
            <person name="Rusch D."/>
            <person name="Podicherti R."/>
            <person name="Tsui H.-C.T."/>
            <person name="Winkler M.E."/>
        </authorList>
    </citation>
    <scope>NUCLEOTIDE SEQUENCE</scope>
</reference>